<name>A0A2H1V9V4_SPOFR</name>
<sequence>MLSKYNGGHMCLTTTTLMGGFATRDVLYYVAVEAFGFHQLYGTEKRTQLRCFVDGFPTIDTSSSHCYLLCGGAFSKHILIAQLHNLVSVETRESHSMTFPASDEMRGNVRLLLTIYHPIPTPAVRPGDLVTHEAVHSSRTLLTSPVSSFSDNIDISAHLIFG</sequence>
<evidence type="ECO:0000313" key="1">
    <source>
        <dbReference type="EMBL" id="SOQ37630.1"/>
    </source>
</evidence>
<gene>
    <name evidence="1" type="ORF">SFRICE_018782</name>
</gene>
<reference evidence="1" key="1">
    <citation type="submission" date="2016-07" db="EMBL/GenBank/DDBJ databases">
        <authorList>
            <person name="Bretaudeau A."/>
        </authorList>
    </citation>
    <scope>NUCLEOTIDE SEQUENCE</scope>
    <source>
        <strain evidence="1">Rice</strain>
        <tissue evidence="1">Whole body</tissue>
    </source>
</reference>
<organism evidence="1">
    <name type="scientific">Spodoptera frugiperda</name>
    <name type="common">Fall armyworm</name>
    <dbReference type="NCBI Taxonomy" id="7108"/>
    <lineage>
        <taxon>Eukaryota</taxon>
        <taxon>Metazoa</taxon>
        <taxon>Ecdysozoa</taxon>
        <taxon>Arthropoda</taxon>
        <taxon>Hexapoda</taxon>
        <taxon>Insecta</taxon>
        <taxon>Pterygota</taxon>
        <taxon>Neoptera</taxon>
        <taxon>Endopterygota</taxon>
        <taxon>Lepidoptera</taxon>
        <taxon>Glossata</taxon>
        <taxon>Ditrysia</taxon>
        <taxon>Noctuoidea</taxon>
        <taxon>Noctuidae</taxon>
        <taxon>Amphipyrinae</taxon>
        <taxon>Spodoptera</taxon>
    </lineage>
</organism>
<dbReference type="AlphaFoldDB" id="A0A2H1V9V4"/>
<protein>
    <submittedName>
        <fullName evidence="1">SFRICE_018782</fullName>
    </submittedName>
</protein>
<accession>A0A2H1V9V4</accession>
<proteinExistence type="predicted"/>
<dbReference type="EMBL" id="ODYU01001440">
    <property type="protein sequence ID" value="SOQ37630.1"/>
    <property type="molecule type" value="Genomic_DNA"/>
</dbReference>